<dbReference type="EMBL" id="JAYKXP010000054">
    <property type="protein sequence ID" value="KAK7035305.1"/>
    <property type="molecule type" value="Genomic_DNA"/>
</dbReference>
<dbReference type="InterPro" id="IPR029060">
    <property type="entry name" value="PIN-like_dom_sf"/>
</dbReference>
<protein>
    <recommendedName>
        <fullName evidence="1">XPG-I domain-containing protein</fullName>
    </recommendedName>
</protein>
<feature type="domain" description="XPG-I" evidence="1">
    <location>
        <begin position="123"/>
        <end position="205"/>
    </location>
</feature>
<sequence length="216" mass="24214">MGVSGFWPMVKDARKTVLFQKFCEEQCIAKGWPLIIGINASILAYHCPAASNGSHYDSQCGLNIDIKSLILKFAFLSHLPASFVLFLDGPNWEEFKRGRKVGMKPHWMTPELIQLAEAFCFFVHECPGDAEVKLVDVAARNVIDAVMTDDSDAVICGALLVICFPEDYKNPDVVSVYHLNDIVQHPAKPITRYGMLLYTALIGHDELKEKKKKDQN</sequence>
<evidence type="ECO:0000259" key="1">
    <source>
        <dbReference type="Pfam" id="PF00867"/>
    </source>
</evidence>
<dbReference type="Gene3D" id="3.40.50.1010">
    <property type="entry name" value="5'-nuclease"/>
    <property type="match status" value="2"/>
</dbReference>
<evidence type="ECO:0000313" key="3">
    <source>
        <dbReference type="Proteomes" id="UP001383192"/>
    </source>
</evidence>
<name>A0AAW0CBW3_9AGAR</name>
<dbReference type="SUPFAM" id="SSF88723">
    <property type="entry name" value="PIN domain-like"/>
    <property type="match status" value="1"/>
</dbReference>
<evidence type="ECO:0000313" key="2">
    <source>
        <dbReference type="EMBL" id="KAK7035305.1"/>
    </source>
</evidence>
<proteinExistence type="predicted"/>
<accession>A0AAW0CBW3</accession>
<dbReference type="InterPro" id="IPR006086">
    <property type="entry name" value="XPG-I_dom"/>
</dbReference>
<keyword evidence="3" id="KW-1185">Reference proteome</keyword>
<comment type="caution">
    <text evidence="2">The sequence shown here is derived from an EMBL/GenBank/DDBJ whole genome shotgun (WGS) entry which is preliminary data.</text>
</comment>
<gene>
    <name evidence="2" type="ORF">VNI00_012072</name>
</gene>
<dbReference type="Proteomes" id="UP001383192">
    <property type="component" value="Unassembled WGS sequence"/>
</dbReference>
<dbReference type="GO" id="GO:0004518">
    <property type="term" value="F:nuclease activity"/>
    <property type="evidence" value="ECO:0007669"/>
    <property type="project" value="InterPro"/>
</dbReference>
<dbReference type="Pfam" id="PF00867">
    <property type="entry name" value="XPG_I"/>
    <property type="match status" value="1"/>
</dbReference>
<dbReference type="AlphaFoldDB" id="A0AAW0CBW3"/>
<organism evidence="2 3">
    <name type="scientific">Paramarasmius palmivorus</name>
    <dbReference type="NCBI Taxonomy" id="297713"/>
    <lineage>
        <taxon>Eukaryota</taxon>
        <taxon>Fungi</taxon>
        <taxon>Dikarya</taxon>
        <taxon>Basidiomycota</taxon>
        <taxon>Agaricomycotina</taxon>
        <taxon>Agaricomycetes</taxon>
        <taxon>Agaricomycetidae</taxon>
        <taxon>Agaricales</taxon>
        <taxon>Marasmiineae</taxon>
        <taxon>Marasmiaceae</taxon>
        <taxon>Paramarasmius</taxon>
    </lineage>
</organism>
<reference evidence="2 3" key="1">
    <citation type="submission" date="2024-01" db="EMBL/GenBank/DDBJ databases">
        <title>A draft genome for a cacao thread blight-causing isolate of Paramarasmius palmivorus.</title>
        <authorList>
            <person name="Baruah I.K."/>
            <person name="Bukari Y."/>
            <person name="Amoako-Attah I."/>
            <person name="Meinhardt L.W."/>
            <person name="Bailey B.A."/>
            <person name="Cohen S.P."/>
        </authorList>
    </citation>
    <scope>NUCLEOTIDE SEQUENCE [LARGE SCALE GENOMIC DNA]</scope>
    <source>
        <strain evidence="2 3">GH-12</strain>
    </source>
</reference>